<dbReference type="STRING" id="50429.A0A2B4RRG4"/>
<dbReference type="PROSITE" id="PS51421">
    <property type="entry name" value="RAS"/>
    <property type="match status" value="1"/>
</dbReference>
<dbReference type="AlphaFoldDB" id="A0A2B4RRG4"/>
<dbReference type="PANTHER" id="PTHR47980">
    <property type="entry name" value="LD44762P"/>
    <property type="match status" value="1"/>
</dbReference>
<dbReference type="GO" id="GO:0004713">
    <property type="term" value="F:protein tyrosine kinase activity"/>
    <property type="evidence" value="ECO:0007669"/>
    <property type="project" value="InterPro"/>
</dbReference>
<dbReference type="InterPro" id="IPR027417">
    <property type="entry name" value="P-loop_NTPase"/>
</dbReference>
<comment type="similarity">
    <text evidence="1">Belongs to the small GTPase superfamily. Rab family.</text>
</comment>
<dbReference type="InterPro" id="IPR020635">
    <property type="entry name" value="Tyr_kinase_cat_dom"/>
</dbReference>
<dbReference type="CDD" id="cd00154">
    <property type="entry name" value="Rab"/>
    <property type="match status" value="1"/>
</dbReference>
<sequence length="308" mass="34305">MLDVAEGLTYLHQQDPPIIHRDLASKNVLLTKKRQAKIADVGVAKMLSEGEQMYCSPVPGTPVYAAPETFVPGYDPRFAMLGGCRVEYDTKIDIFSFGITLMEVINGKLPSPQPCVPFASDGRQIPERERRKRDIGMMGEHKLKEIVFKCIEDSSERRPGAEELIELFQCESAKIKQKEHIAKGGKTPKIDVVLLGGSGVGKSSLILRYCEHSFFDKIVPTVGLEFAISTIRLHDREFTLKISDTAGQEKCQSIVPQLIRNVQGIVIVYDVTNRSSFIKGVPRMHKFIKKYAPDNVSLTLVGNKAEEA</sequence>
<dbReference type="Gene3D" id="1.10.510.10">
    <property type="entry name" value="Transferase(Phosphotransferase) domain 1"/>
    <property type="match status" value="1"/>
</dbReference>
<dbReference type="Proteomes" id="UP000225706">
    <property type="component" value="Unassembled WGS sequence"/>
</dbReference>
<dbReference type="InterPro" id="IPR005225">
    <property type="entry name" value="Small_GTP-bd"/>
</dbReference>
<dbReference type="PROSITE" id="PS50011">
    <property type="entry name" value="PROTEIN_KINASE_DOM"/>
    <property type="match status" value="1"/>
</dbReference>
<evidence type="ECO:0000256" key="4">
    <source>
        <dbReference type="ARBA" id="ARBA00023288"/>
    </source>
</evidence>
<dbReference type="OrthoDB" id="4062651at2759"/>
<dbReference type="SMART" id="SM00175">
    <property type="entry name" value="RAB"/>
    <property type="match status" value="1"/>
</dbReference>
<evidence type="ECO:0000256" key="5">
    <source>
        <dbReference type="ARBA" id="ARBA00023289"/>
    </source>
</evidence>
<dbReference type="PROSITE" id="PS51419">
    <property type="entry name" value="RAB"/>
    <property type="match status" value="1"/>
</dbReference>
<dbReference type="InterPro" id="IPR001806">
    <property type="entry name" value="Small_GTPase"/>
</dbReference>
<dbReference type="NCBIfam" id="TIGR00231">
    <property type="entry name" value="small_GTP"/>
    <property type="match status" value="1"/>
</dbReference>
<keyword evidence="5" id="KW-0636">Prenylation</keyword>
<evidence type="ECO:0000256" key="2">
    <source>
        <dbReference type="ARBA" id="ARBA00022741"/>
    </source>
</evidence>
<dbReference type="SUPFAM" id="SSF56112">
    <property type="entry name" value="Protein kinase-like (PK-like)"/>
    <property type="match status" value="1"/>
</dbReference>
<dbReference type="GO" id="GO:0005524">
    <property type="term" value="F:ATP binding"/>
    <property type="evidence" value="ECO:0007669"/>
    <property type="project" value="InterPro"/>
</dbReference>
<evidence type="ECO:0000259" key="6">
    <source>
        <dbReference type="PROSITE" id="PS50011"/>
    </source>
</evidence>
<keyword evidence="2" id="KW-0547">Nucleotide-binding</keyword>
<dbReference type="Pfam" id="PF00069">
    <property type="entry name" value="Pkinase"/>
    <property type="match status" value="1"/>
</dbReference>
<accession>A0A2B4RRG4</accession>
<evidence type="ECO:0000313" key="7">
    <source>
        <dbReference type="EMBL" id="PFX20191.1"/>
    </source>
</evidence>
<dbReference type="GO" id="GO:0005525">
    <property type="term" value="F:GTP binding"/>
    <property type="evidence" value="ECO:0007669"/>
    <property type="project" value="UniProtKB-KW"/>
</dbReference>
<feature type="domain" description="Protein kinase" evidence="6">
    <location>
        <begin position="1"/>
        <end position="175"/>
    </location>
</feature>
<dbReference type="InterPro" id="IPR008266">
    <property type="entry name" value="Tyr_kinase_AS"/>
</dbReference>
<dbReference type="InterPro" id="IPR000719">
    <property type="entry name" value="Prot_kinase_dom"/>
</dbReference>
<dbReference type="PRINTS" id="PR00449">
    <property type="entry name" value="RASTRNSFRMNG"/>
</dbReference>
<comment type="caution">
    <text evidence="7">The sequence shown here is derived from an EMBL/GenBank/DDBJ whole genome shotgun (WGS) entry which is preliminary data.</text>
</comment>
<dbReference type="SMART" id="SM00219">
    <property type="entry name" value="TyrKc"/>
    <property type="match status" value="1"/>
</dbReference>
<dbReference type="Gene3D" id="3.40.50.300">
    <property type="entry name" value="P-loop containing nucleotide triphosphate hydrolases"/>
    <property type="match status" value="1"/>
</dbReference>
<dbReference type="SMART" id="SM00173">
    <property type="entry name" value="RAS"/>
    <property type="match status" value="1"/>
</dbReference>
<name>A0A2B4RRG4_STYPI</name>
<evidence type="ECO:0000313" key="8">
    <source>
        <dbReference type="Proteomes" id="UP000225706"/>
    </source>
</evidence>
<proteinExistence type="inferred from homology"/>
<keyword evidence="3" id="KW-0342">GTP-binding</keyword>
<protein>
    <submittedName>
        <fullName evidence="7">GTP-binding protein YPTM2</fullName>
    </submittedName>
</protein>
<dbReference type="PROSITE" id="PS00109">
    <property type="entry name" value="PROTEIN_KINASE_TYR"/>
    <property type="match status" value="1"/>
</dbReference>
<reference evidence="8" key="1">
    <citation type="journal article" date="2017" name="bioRxiv">
        <title>Comparative analysis of the genomes of Stylophora pistillata and Acropora digitifera provides evidence for extensive differences between species of corals.</title>
        <authorList>
            <person name="Voolstra C.R."/>
            <person name="Li Y."/>
            <person name="Liew Y.J."/>
            <person name="Baumgarten S."/>
            <person name="Zoccola D."/>
            <person name="Flot J.-F."/>
            <person name="Tambutte S."/>
            <person name="Allemand D."/>
            <person name="Aranda M."/>
        </authorList>
    </citation>
    <scope>NUCLEOTIDE SEQUENCE [LARGE SCALE GENOMIC DNA]</scope>
</reference>
<dbReference type="InterPro" id="IPR050305">
    <property type="entry name" value="Small_GTPase_Rab"/>
</dbReference>
<dbReference type="Pfam" id="PF00071">
    <property type="entry name" value="Ras"/>
    <property type="match status" value="1"/>
</dbReference>
<keyword evidence="8" id="KW-1185">Reference proteome</keyword>
<evidence type="ECO:0000256" key="3">
    <source>
        <dbReference type="ARBA" id="ARBA00023134"/>
    </source>
</evidence>
<evidence type="ECO:0000256" key="1">
    <source>
        <dbReference type="ARBA" id="ARBA00006270"/>
    </source>
</evidence>
<dbReference type="InterPro" id="IPR011009">
    <property type="entry name" value="Kinase-like_dom_sf"/>
</dbReference>
<gene>
    <name evidence="7" type="primary">YPTM2</name>
    <name evidence="7" type="ORF">AWC38_SpisGene15375</name>
</gene>
<dbReference type="GO" id="GO:0003924">
    <property type="term" value="F:GTPase activity"/>
    <property type="evidence" value="ECO:0007669"/>
    <property type="project" value="InterPro"/>
</dbReference>
<dbReference type="EMBL" id="LSMT01000327">
    <property type="protein sequence ID" value="PFX20191.1"/>
    <property type="molecule type" value="Genomic_DNA"/>
</dbReference>
<organism evidence="7 8">
    <name type="scientific">Stylophora pistillata</name>
    <name type="common">Smooth cauliflower coral</name>
    <dbReference type="NCBI Taxonomy" id="50429"/>
    <lineage>
        <taxon>Eukaryota</taxon>
        <taxon>Metazoa</taxon>
        <taxon>Cnidaria</taxon>
        <taxon>Anthozoa</taxon>
        <taxon>Hexacorallia</taxon>
        <taxon>Scleractinia</taxon>
        <taxon>Astrocoeniina</taxon>
        <taxon>Pocilloporidae</taxon>
        <taxon>Stylophora</taxon>
    </lineage>
</organism>
<dbReference type="FunFam" id="3.40.50.300:FF:001447">
    <property type="entry name" value="Ras-related protein Rab-1B"/>
    <property type="match status" value="1"/>
</dbReference>
<dbReference type="SUPFAM" id="SSF52540">
    <property type="entry name" value="P-loop containing nucleoside triphosphate hydrolases"/>
    <property type="match status" value="1"/>
</dbReference>
<keyword evidence="4" id="KW-0449">Lipoprotein</keyword>